<reference evidence="2 3" key="1">
    <citation type="journal article" date="2015" name="Stand. Genomic Sci.">
        <title>Genomic Encyclopedia of Bacterial and Archaeal Type Strains, Phase III: the genomes of soil and plant-associated and newly described type strains.</title>
        <authorList>
            <person name="Whitman W.B."/>
            <person name="Woyke T."/>
            <person name="Klenk H.P."/>
            <person name="Zhou Y."/>
            <person name="Lilburn T.G."/>
            <person name="Beck B.J."/>
            <person name="De Vos P."/>
            <person name="Vandamme P."/>
            <person name="Eisen J.A."/>
            <person name="Garrity G."/>
            <person name="Hugenholtz P."/>
            <person name="Kyrpides N.C."/>
        </authorList>
    </citation>
    <scope>NUCLEOTIDE SEQUENCE [LARGE SCALE GENOMIC DNA]</scope>
    <source>
        <strain evidence="2 3">VKM Ac-2540</strain>
    </source>
</reference>
<dbReference type="InterPro" id="IPR001509">
    <property type="entry name" value="Epimerase_deHydtase"/>
</dbReference>
<proteinExistence type="predicted"/>
<dbReference type="Gene3D" id="3.40.50.720">
    <property type="entry name" value="NAD(P)-binding Rossmann-like Domain"/>
    <property type="match status" value="1"/>
</dbReference>
<evidence type="ECO:0000259" key="1">
    <source>
        <dbReference type="Pfam" id="PF01370"/>
    </source>
</evidence>
<dbReference type="InterPro" id="IPR050177">
    <property type="entry name" value="Lipid_A_modif_metabolic_enz"/>
</dbReference>
<dbReference type="Pfam" id="PF01370">
    <property type="entry name" value="Epimerase"/>
    <property type="match status" value="1"/>
</dbReference>
<dbReference type="EMBL" id="SHKR01000011">
    <property type="protein sequence ID" value="RZU20628.1"/>
    <property type="molecule type" value="Genomic_DNA"/>
</dbReference>
<keyword evidence="3" id="KW-1185">Reference proteome</keyword>
<accession>A0A4Q7XBS3</accession>
<sequence length="315" mass="33260">MLTTENGRATDNFEPHDGGVTGTERVMVFGAGGFLGARICALLDDRGVEYRGLSRTRSEPYRRCDLAAMHPYALDTQIGMYKPTVIINAVGATLGEPVELVRANVIAVEALLASVRDNAGHARFVQLGSAAEYGGAPHGTSLDEQTTPRPLGPYGLTKLAGSELVVRAQRGGADAVVLRIFDVIGPGAPESTLTGRVIEDLRSRHLIEVGSLDVWRDFVDVRDVAEAVLAVALADATLPPVLNVGTGRATLARDVAGQLFELSGQPATIVDDADQETALGAPWQQADTTLIGEQLGWSPKIALDQSLADSWAAGQ</sequence>
<evidence type="ECO:0000313" key="3">
    <source>
        <dbReference type="Proteomes" id="UP000292027"/>
    </source>
</evidence>
<dbReference type="PANTHER" id="PTHR43245">
    <property type="entry name" value="BIFUNCTIONAL POLYMYXIN RESISTANCE PROTEIN ARNA"/>
    <property type="match status" value="1"/>
</dbReference>
<evidence type="ECO:0000313" key="2">
    <source>
        <dbReference type="EMBL" id="RZU20628.1"/>
    </source>
</evidence>
<feature type="domain" description="NAD-dependent epimerase/dehydratase" evidence="1">
    <location>
        <begin position="26"/>
        <end position="245"/>
    </location>
</feature>
<dbReference type="Proteomes" id="UP000292027">
    <property type="component" value="Unassembled WGS sequence"/>
</dbReference>
<dbReference type="InterPro" id="IPR036291">
    <property type="entry name" value="NAD(P)-bd_dom_sf"/>
</dbReference>
<dbReference type="SUPFAM" id="SSF51735">
    <property type="entry name" value="NAD(P)-binding Rossmann-fold domains"/>
    <property type="match status" value="1"/>
</dbReference>
<gene>
    <name evidence="2" type="ORF">EV645_2865</name>
</gene>
<dbReference type="Gene3D" id="3.90.25.10">
    <property type="entry name" value="UDP-galactose 4-epimerase, domain 1"/>
    <property type="match status" value="1"/>
</dbReference>
<name>A0A4Q7XBS3_9ACTN</name>
<organism evidence="2 3">
    <name type="scientific">Kribbella rubisoli</name>
    <dbReference type="NCBI Taxonomy" id="3075929"/>
    <lineage>
        <taxon>Bacteria</taxon>
        <taxon>Bacillati</taxon>
        <taxon>Actinomycetota</taxon>
        <taxon>Actinomycetes</taxon>
        <taxon>Propionibacteriales</taxon>
        <taxon>Kribbellaceae</taxon>
        <taxon>Kribbella</taxon>
    </lineage>
</organism>
<protein>
    <submittedName>
        <fullName evidence="2">Nucleoside-diphosphate-sugar epimerase</fullName>
    </submittedName>
</protein>
<comment type="caution">
    <text evidence="2">The sequence shown here is derived from an EMBL/GenBank/DDBJ whole genome shotgun (WGS) entry which is preliminary data.</text>
</comment>
<dbReference type="AlphaFoldDB" id="A0A4Q7XBS3"/>